<evidence type="ECO:0000313" key="3">
    <source>
        <dbReference type="Proteomes" id="UP000287651"/>
    </source>
</evidence>
<feature type="compositionally biased region" description="Low complexity" evidence="1">
    <location>
        <begin position="41"/>
        <end position="52"/>
    </location>
</feature>
<feature type="region of interest" description="Disordered" evidence="1">
    <location>
        <begin position="91"/>
        <end position="120"/>
    </location>
</feature>
<dbReference type="Proteomes" id="UP000287651">
    <property type="component" value="Unassembled WGS sequence"/>
</dbReference>
<reference evidence="2 3" key="1">
    <citation type="journal article" date="2014" name="Agronomy (Basel)">
        <title>A Draft Genome Sequence for Ensete ventricosum, the Drought-Tolerant Tree Against Hunger.</title>
        <authorList>
            <person name="Harrison J."/>
            <person name="Moore K.A."/>
            <person name="Paszkiewicz K."/>
            <person name="Jones T."/>
            <person name="Grant M."/>
            <person name="Ambacheew D."/>
            <person name="Muzemil S."/>
            <person name="Studholme D.J."/>
        </authorList>
    </citation>
    <scope>NUCLEOTIDE SEQUENCE [LARGE SCALE GENOMIC DNA]</scope>
</reference>
<feature type="region of interest" description="Disordered" evidence="1">
    <location>
        <begin position="1"/>
        <end position="64"/>
    </location>
</feature>
<evidence type="ECO:0000256" key="1">
    <source>
        <dbReference type="SAM" id="MobiDB-lite"/>
    </source>
</evidence>
<organism evidence="2 3">
    <name type="scientific">Ensete ventricosum</name>
    <name type="common">Abyssinian banana</name>
    <name type="synonym">Musa ensete</name>
    <dbReference type="NCBI Taxonomy" id="4639"/>
    <lineage>
        <taxon>Eukaryota</taxon>
        <taxon>Viridiplantae</taxon>
        <taxon>Streptophyta</taxon>
        <taxon>Embryophyta</taxon>
        <taxon>Tracheophyta</taxon>
        <taxon>Spermatophyta</taxon>
        <taxon>Magnoliopsida</taxon>
        <taxon>Liliopsida</taxon>
        <taxon>Zingiberales</taxon>
        <taxon>Musaceae</taxon>
        <taxon>Ensete</taxon>
    </lineage>
</organism>
<protein>
    <submittedName>
        <fullName evidence="2">Uncharacterized protein</fullName>
    </submittedName>
</protein>
<comment type="caution">
    <text evidence="2">The sequence shown here is derived from an EMBL/GenBank/DDBJ whole genome shotgun (WGS) entry which is preliminary data.</text>
</comment>
<accession>A0A426YZU6</accession>
<proteinExistence type="predicted"/>
<evidence type="ECO:0000313" key="2">
    <source>
        <dbReference type="EMBL" id="RRT57257.1"/>
    </source>
</evidence>
<gene>
    <name evidence="2" type="ORF">B296_00032999</name>
</gene>
<dbReference type="EMBL" id="AMZH03009250">
    <property type="protein sequence ID" value="RRT57257.1"/>
    <property type="molecule type" value="Genomic_DNA"/>
</dbReference>
<dbReference type="AlphaFoldDB" id="A0A426YZU6"/>
<feature type="compositionally biased region" description="Polar residues" evidence="1">
    <location>
        <begin position="91"/>
        <end position="104"/>
    </location>
</feature>
<sequence>MARRGERGTRKHTSTGYRHQPPPRCLRRNGHSPSRRPLMEIIPSPIGSGSSPEATRLDPSDSPQNYLHRCGTIFKKRRQVREAFALTSHSNPQTVASSSGTVSSRKGRWAMRKRERLRAA</sequence>
<feature type="compositionally biased region" description="Basic residues" evidence="1">
    <location>
        <begin position="25"/>
        <end position="34"/>
    </location>
</feature>
<feature type="compositionally biased region" description="Basic residues" evidence="1">
    <location>
        <begin position="105"/>
        <end position="120"/>
    </location>
</feature>
<name>A0A426YZU6_ENSVE</name>